<proteinExistence type="predicted"/>
<protein>
    <submittedName>
        <fullName evidence="1">SusD/RagB family nutrient-binding outer membrane lipoprotein</fullName>
    </submittedName>
</protein>
<organism evidence="1 2">
    <name type="scientific">Flammeovirga aprica JL-4</name>
    <dbReference type="NCBI Taxonomy" id="694437"/>
    <lineage>
        <taxon>Bacteria</taxon>
        <taxon>Pseudomonadati</taxon>
        <taxon>Bacteroidota</taxon>
        <taxon>Cytophagia</taxon>
        <taxon>Cytophagales</taxon>
        <taxon>Flammeovirgaceae</taxon>
        <taxon>Flammeovirga</taxon>
    </lineage>
</organism>
<dbReference type="SUPFAM" id="SSF48452">
    <property type="entry name" value="TPR-like"/>
    <property type="match status" value="1"/>
</dbReference>
<accession>A0A7X9RX40</accession>
<dbReference type="Proteomes" id="UP000576082">
    <property type="component" value="Unassembled WGS sequence"/>
</dbReference>
<comment type="caution">
    <text evidence="1">The sequence shown here is derived from an EMBL/GenBank/DDBJ whole genome shotgun (WGS) entry which is preliminary data.</text>
</comment>
<reference evidence="1 2" key="1">
    <citation type="submission" date="2020-04" db="EMBL/GenBank/DDBJ databases">
        <title>Flammeovirga sp. SR4, a novel species isolated from seawater.</title>
        <authorList>
            <person name="Wang X."/>
        </authorList>
    </citation>
    <scope>NUCLEOTIDE SEQUENCE [LARGE SCALE GENOMIC DNA]</scope>
    <source>
        <strain evidence="1 2">ATCC 23126</strain>
    </source>
</reference>
<gene>
    <name evidence="1" type="ORF">HHU12_20250</name>
</gene>
<evidence type="ECO:0000313" key="1">
    <source>
        <dbReference type="EMBL" id="NME70320.1"/>
    </source>
</evidence>
<keyword evidence="1" id="KW-0449">Lipoprotein</keyword>
<dbReference type="InterPro" id="IPR011990">
    <property type="entry name" value="TPR-like_helical_dom_sf"/>
</dbReference>
<dbReference type="Pfam" id="PF12771">
    <property type="entry name" value="SusD-like_2"/>
    <property type="match status" value="2"/>
</dbReference>
<evidence type="ECO:0000313" key="2">
    <source>
        <dbReference type="Proteomes" id="UP000576082"/>
    </source>
</evidence>
<name>A0A7X9RX40_9BACT</name>
<keyword evidence="2" id="KW-1185">Reference proteome</keyword>
<sequence length="623" mass="69198">MKKLIINIFVVALAALTSSCTDLFREMNDNDYTSGDMDPKYQFTFIQAKLFSSGHEGYRGNLIMAGPMSGLTANPQYTQGQGFNRSDAFTEATWTLFYGDIVKNLEDIQVRLNKRMDENGEENTGKLAQVSIVKVINFLRITAMYGDVPYSEAGKGYSEGVLYPKYDTQQEIFESMAEELLEARENLSNGELFSDDFYFAGNAAAWERLANSLLMKIGLFMAEGDDAKGREIFNAAYSTGNYITSLTESAVLEHNESDGPWGQTVNGSGVANEGRVGGQSYQFLSHNALVSMQEKADPRLFWVASHIDNRGSSTAAFLNTDQYTDYDPFAYNDNEGNEFKRIHYRGVKEGDRPDGNRGIFIADGNIEYSAYTMTKTDSDGNAVNNLGYTFKDGGQYGQLVAVNPATILNATSPTMILASDEVHFMIAEAAQRGWVSADISSHFKTGVEHAIKKYPTFYSGADYVSAFVDLYKDQTNPSYNWEGAVQDYINQVGNDLGKNGDALEDIVYQHWLSQIGNGYNSFAIWNRTHYPSFVKANTRNEANVEVPVMDKNPLENDDAIATGSQSVELHTGGITGFYRSNRFPYPNREFTVNPSNANGAVDNQSENPSSDFITAYQFMSKKN</sequence>
<dbReference type="InterPro" id="IPR041662">
    <property type="entry name" value="SusD-like_2"/>
</dbReference>
<dbReference type="EMBL" id="JABANE010000061">
    <property type="protein sequence ID" value="NME70320.1"/>
    <property type="molecule type" value="Genomic_DNA"/>
</dbReference>
<dbReference type="Gene3D" id="1.25.40.390">
    <property type="match status" value="2"/>
</dbReference>
<dbReference type="AlphaFoldDB" id="A0A7X9RX40"/>
<dbReference type="RefSeq" id="WP_169658560.1">
    <property type="nucleotide sequence ID" value="NZ_JABANE010000061.1"/>
</dbReference>
<dbReference type="PROSITE" id="PS51257">
    <property type="entry name" value="PROKAR_LIPOPROTEIN"/>
    <property type="match status" value="1"/>
</dbReference>